<evidence type="ECO:0000313" key="5">
    <source>
        <dbReference type="EMBL" id="KKM16871.1"/>
    </source>
</evidence>
<accession>A0A0F9HNJ0</accession>
<dbReference type="SUPFAM" id="SSF53955">
    <property type="entry name" value="Lysozyme-like"/>
    <property type="match status" value="1"/>
</dbReference>
<protein>
    <recommendedName>
        <fullName evidence="4">Transglycosylase SLT domain-containing protein</fullName>
    </recommendedName>
</protein>
<feature type="compositionally biased region" description="Basic and acidic residues" evidence="2">
    <location>
        <begin position="1"/>
        <end position="12"/>
    </location>
</feature>
<comment type="caution">
    <text evidence="5">The sequence shown here is derived from an EMBL/GenBank/DDBJ whole genome shotgun (WGS) entry which is preliminary data.</text>
</comment>
<keyword evidence="3" id="KW-0812">Transmembrane</keyword>
<keyword evidence="3" id="KW-1133">Transmembrane helix</keyword>
<dbReference type="PANTHER" id="PTHR37423">
    <property type="entry name" value="SOLUBLE LYTIC MUREIN TRANSGLYCOSYLASE-RELATED"/>
    <property type="match status" value="1"/>
</dbReference>
<proteinExistence type="predicted"/>
<evidence type="ECO:0000256" key="3">
    <source>
        <dbReference type="SAM" id="Phobius"/>
    </source>
</evidence>
<dbReference type="InterPro" id="IPR023346">
    <property type="entry name" value="Lysozyme-like_dom_sf"/>
</dbReference>
<feature type="domain" description="Transglycosylase SLT" evidence="4">
    <location>
        <begin position="180"/>
        <end position="290"/>
    </location>
</feature>
<feature type="compositionally biased region" description="Acidic residues" evidence="2">
    <location>
        <begin position="13"/>
        <end position="26"/>
    </location>
</feature>
<dbReference type="Pfam" id="PF01464">
    <property type="entry name" value="SLT"/>
    <property type="match status" value="1"/>
</dbReference>
<feature type="transmembrane region" description="Helical" evidence="3">
    <location>
        <begin position="59"/>
        <end position="81"/>
    </location>
</feature>
<organism evidence="5">
    <name type="scientific">marine sediment metagenome</name>
    <dbReference type="NCBI Taxonomy" id="412755"/>
    <lineage>
        <taxon>unclassified sequences</taxon>
        <taxon>metagenomes</taxon>
        <taxon>ecological metagenomes</taxon>
    </lineage>
</organism>
<dbReference type="Gene3D" id="1.10.530.10">
    <property type="match status" value="1"/>
</dbReference>
<dbReference type="InterPro" id="IPR008258">
    <property type="entry name" value="Transglycosylase_SLT_dom_1"/>
</dbReference>
<keyword evidence="1" id="KW-0175">Coiled coil</keyword>
<name>A0A0F9HNJ0_9ZZZZ</name>
<reference evidence="5" key="1">
    <citation type="journal article" date="2015" name="Nature">
        <title>Complex archaea that bridge the gap between prokaryotes and eukaryotes.</title>
        <authorList>
            <person name="Spang A."/>
            <person name="Saw J.H."/>
            <person name="Jorgensen S.L."/>
            <person name="Zaremba-Niedzwiedzka K."/>
            <person name="Martijn J."/>
            <person name="Lind A.E."/>
            <person name="van Eijk R."/>
            <person name="Schleper C."/>
            <person name="Guy L."/>
            <person name="Ettema T.J."/>
        </authorList>
    </citation>
    <scope>NUCLEOTIDE SEQUENCE</scope>
</reference>
<evidence type="ECO:0000256" key="1">
    <source>
        <dbReference type="SAM" id="Coils"/>
    </source>
</evidence>
<feature type="region of interest" description="Disordered" evidence="2">
    <location>
        <begin position="1"/>
        <end position="28"/>
    </location>
</feature>
<feature type="coiled-coil region" evidence="1">
    <location>
        <begin position="96"/>
        <end position="123"/>
    </location>
</feature>
<evidence type="ECO:0000259" key="4">
    <source>
        <dbReference type="Pfam" id="PF01464"/>
    </source>
</evidence>
<keyword evidence="3" id="KW-0472">Membrane</keyword>
<evidence type="ECO:0000256" key="2">
    <source>
        <dbReference type="SAM" id="MobiDB-lite"/>
    </source>
</evidence>
<dbReference type="EMBL" id="LAZR01014582">
    <property type="protein sequence ID" value="KKM16871.1"/>
    <property type="molecule type" value="Genomic_DNA"/>
</dbReference>
<gene>
    <name evidence="5" type="ORF">LCGC14_1681520</name>
</gene>
<dbReference type="AlphaFoldDB" id="A0A0F9HNJ0"/>
<sequence length="326" mass="38014">MNQMNKDGKMESESESESENEIEVSEETLKVPKIKPKKKVGKSTKKSIKVEKSIQFNKFPLQSVFMMLMFIIVVVTVILVFKNVNENLKIEIAKIAEKHTIEIKELESEKQEVIETAFAVKDELLSRHYAQDSKQFEDFMLNGTKIIIVTYELEKPKKVDRLTKDELKNYLTITFEGAKLIGIDPYLILAIDRIESGYNKNAVSYANARGISQFMPGTAKMVANSYTNFVQLQVSNYSWKKLYDPVYIKKLQLRFMKHLLEQFDGRIQWALFAYNYGPDHVARYEWEKGEAVFSELPKEKQKYADDVLMFYNKITTTDQRKKEETN</sequence>
<dbReference type="PANTHER" id="PTHR37423:SF2">
    <property type="entry name" value="MEMBRANE-BOUND LYTIC MUREIN TRANSGLYCOSYLASE C"/>
    <property type="match status" value="1"/>
</dbReference>